<organism evidence="2 3">
    <name type="scientific">Aspergillus hiratsukae</name>
    <dbReference type="NCBI Taxonomy" id="1194566"/>
    <lineage>
        <taxon>Eukaryota</taxon>
        <taxon>Fungi</taxon>
        <taxon>Dikarya</taxon>
        <taxon>Ascomycota</taxon>
        <taxon>Pezizomycotina</taxon>
        <taxon>Eurotiomycetes</taxon>
        <taxon>Eurotiomycetidae</taxon>
        <taxon>Eurotiales</taxon>
        <taxon>Aspergillaceae</taxon>
        <taxon>Aspergillus</taxon>
        <taxon>Aspergillus subgen. Fumigati</taxon>
    </lineage>
</organism>
<feature type="signal peptide" evidence="1">
    <location>
        <begin position="1"/>
        <end position="19"/>
    </location>
</feature>
<accession>A0A8H6UZW4</accession>
<reference evidence="2" key="1">
    <citation type="submission" date="2020-06" db="EMBL/GenBank/DDBJ databases">
        <title>Draft genome sequences of strains closely related to Aspergillus parafelis and Aspergillus hiratsukae.</title>
        <authorList>
            <person name="Dos Santos R.A.C."/>
            <person name="Rivero-Menendez O."/>
            <person name="Steenwyk J.L."/>
            <person name="Mead M.E."/>
            <person name="Goldman G.H."/>
            <person name="Alastruey-Izquierdo A."/>
            <person name="Rokas A."/>
        </authorList>
    </citation>
    <scope>NUCLEOTIDE SEQUENCE</scope>
    <source>
        <strain evidence="2">CNM-CM6106</strain>
    </source>
</reference>
<name>A0A8H6UZW4_9EURO</name>
<dbReference type="AlphaFoldDB" id="A0A8H6UZW4"/>
<gene>
    <name evidence="2" type="ORF">CNMCM6106_007486</name>
</gene>
<evidence type="ECO:0000256" key="1">
    <source>
        <dbReference type="SAM" id="SignalP"/>
    </source>
</evidence>
<evidence type="ECO:0000313" key="3">
    <source>
        <dbReference type="Proteomes" id="UP000662466"/>
    </source>
</evidence>
<proteinExistence type="predicted"/>
<sequence length="240" mass="26587">MKFSPLALAVLLGAAHASAQCVPGKREEVISGYEVEYQCDTYRTGKLHTNVATIEECAQLCKDAGSSYCAHRAKDKQCVVGDENGTDKPAKGVYFMTKVDDEPFPDDPEEPFPGGDCDTELEDCEEDLKQCRAALKAKGFRFTSAQCTRDNKEEVDVAGQEYKIYCDRHHDPKNPLLKVTGVPFSECMTLCNHRKTCTYTLWKQAGGHTCHLFSRQVAYTTVPGIPSSGDNDWKTAVKKV</sequence>
<protein>
    <recommendedName>
        <fullName evidence="4">Apple domain-containing protein</fullName>
    </recommendedName>
</protein>
<evidence type="ECO:0000313" key="2">
    <source>
        <dbReference type="EMBL" id="KAF7173398.1"/>
    </source>
</evidence>
<evidence type="ECO:0008006" key="4">
    <source>
        <dbReference type="Google" id="ProtNLM"/>
    </source>
</evidence>
<feature type="chain" id="PRO_5034726101" description="Apple domain-containing protein" evidence="1">
    <location>
        <begin position="20"/>
        <end position="240"/>
    </location>
</feature>
<keyword evidence="1" id="KW-0732">Signal</keyword>
<comment type="caution">
    <text evidence="2">The sequence shown here is derived from an EMBL/GenBank/DDBJ whole genome shotgun (WGS) entry which is preliminary data.</text>
</comment>
<dbReference type="EMBL" id="JACBAF010001767">
    <property type="protein sequence ID" value="KAF7173398.1"/>
    <property type="molecule type" value="Genomic_DNA"/>
</dbReference>
<dbReference type="Proteomes" id="UP000662466">
    <property type="component" value="Unassembled WGS sequence"/>
</dbReference>